<dbReference type="PANTHER" id="PTHR43360">
    <property type="entry name" value="CARBON DIOXIDE CONCENTRATING MECHANISM PROTEIN CCMM"/>
    <property type="match status" value="1"/>
</dbReference>
<evidence type="ECO:0000313" key="15">
    <source>
        <dbReference type="EMBL" id="MEE3717371.1"/>
    </source>
</evidence>
<proteinExistence type="inferred from homology"/>
<dbReference type="SUPFAM" id="SSF55239">
    <property type="entry name" value="RuBisCO, small subunit"/>
    <property type="match status" value="4"/>
</dbReference>
<dbReference type="SMART" id="SM00961">
    <property type="entry name" value="RuBisCO_small"/>
    <property type="match status" value="4"/>
</dbReference>
<evidence type="ECO:0000256" key="12">
    <source>
        <dbReference type="PIRSR" id="PIRSR037250-52"/>
    </source>
</evidence>
<evidence type="ECO:0000313" key="16">
    <source>
        <dbReference type="Proteomes" id="UP001333818"/>
    </source>
</evidence>
<dbReference type="GO" id="GO:0046872">
    <property type="term" value="F:metal ion binding"/>
    <property type="evidence" value="ECO:0007669"/>
    <property type="project" value="UniProtKB-KW"/>
</dbReference>
<feature type="region of interest" description="Disordered" evidence="13">
    <location>
        <begin position="461"/>
        <end position="483"/>
    </location>
</feature>
<evidence type="ECO:0000256" key="13">
    <source>
        <dbReference type="SAM" id="MobiDB-lite"/>
    </source>
</evidence>
<dbReference type="InterPro" id="IPR011004">
    <property type="entry name" value="Trimer_LpxA-like_sf"/>
</dbReference>
<dbReference type="GO" id="GO:0015979">
    <property type="term" value="P:photosynthesis"/>
    <property type="evidence" value="ECO:0007669"/>
    <property type="project" value="UniProtKB-KW"/>
</dbReference>
<evidence type="ECO:0000256" key="6">
    <source>
        <dbReference type="ARBA" id="ARBA00023636"/>
    </source>
</evidence>
<dbReference type="PIRSF" id="PIRSF037250">
    <property type="entry name" value="CcmM"/>
    <property type="match status" value="1"/>
</dbReference>
<protein>
    <recommendedName>
        <fullName evidence="6">Carboxysome assembly protein CcmM</fullName>
    </recommendedName>
    <alternativeName>
        <fullName evidence="9">Carbon dioxide concentrating mechanism protein CcmM</fullName>
    </alternativeName>
</protein>
<feature type="region of interest" description="Disordered" evidence="13">
    <location>
        <begin position="330"/>
        <end position="374"/>
    </location>
</feature>
<feature type="compositionally biased region" description="Polar residues" evidence="13">
    <location>
        <begin position="230"/>
        <end position="249"/>
    </location>
</feature>
<evidence type="ECO:0000259" key="14">
    <source>
        <dbReference type="SMART" id="SM00961"/>
    </source>
</evidence>
<dbReference type="InterPro" id="IPR036385">
    <property type="entry name" value="RuBisCO_ssu_sf"/>
</dbReference>
<dbReference type="InterPro" id="IPR017156">
    <property type="entry name" value="CcmM"/>
</dbReference>
<dbReference type="Gene3D" id="2.160.10.10">
    <property type="entry name" value="Hexapeptide repeat proteins"/>
    <property type="match status" value="1"/>
</dbReference>
<feature type="domain" description="Ribulose bisphosphate carboxylase small subunit" evidence="14">
    <location>
        <begin position="592"/>
        <end position="686"/>
    </location>
</feature>
<dbReference type="Pfam" id="PF00101">
    <property type="entry name" value="RuBisCO_small"/>
    <property type="match status" value="4"/>
</dbReference>
<feature type="active site" description="Proton donor/acceptor" evidence="10">
    <location>
        <position position="56"/>
    </location>
</feature>
<dbReference type="CDD" id="cd00307">
    <property type="entry name" value="RuBisCO_small_like"/>
    <property type="match status" value="4"/>
</dbReference>
<feature type="domain" description="Ribulose bisphosphate carboxylase small subunit" evidence="14">
    <location>
        <begin position="365"/>
        <end position="458"/>
    </location>
</feature>
<feature type="compositionally biased region" description="Low complexity" evidence="13">
    <location>
        <begin position="340"/>
        <end position="356"/>
    </location>
</feature>
<feature type="compositionally biased region" description="Low complexity" evidence="13">
    <location>
        <begin position="574"/>
        <end position="588"/>
    </location>
</feature>
<feature type="binding site" evidence="11">
    <location>
        <position position="102"/>
    </location>
    <ligand>
        <name>Zn(2+)</name>
        <dbReference type="ChEBI" id="CHEBI:29105"/>
        <note>ligand shared between two neighboring subunits</note>
    </ligand>
</feature>
<reference evidence="15" key="1">
    <citation type="submission" date="2024-01" db="EMBL/GenBank/DDBJ databases">
        <title>Bank of Algae and Cyanobacteria of the Azores (BACA) strain genomes.</title>
        <authorList>
            <person name="Luz R."/>
            <person name="Cordeiro R."/>
            <person name="Fonseca A."/>
            <person name="Goncalves V."/>
        </authorList>
    </citation>
    <scope>NUCLEOTIDE SEQUENCE</scope>
    <source>
        <strain evidence="15">BACA0141</strain>
    </source>
</reference>
<keyword evidence="12" id="KW-1015">Disulfide bond</keyword>
<evidence type="ECO:0000256" key="10">
    <source>
        <dbReference type="PIRSR" id="PIRSR037250-50"/>
    </source>
</evidence>
<dbReference type="Pfam" id="PF14602">
    <property type="entry name" value="Hexapep_2"/>
    <property type="match status" value="1"/>
</dbReference>
<dbReference type="InterPro" id="IPR047223">
    <property type="entry name" value="CA_gamma_LbH"/>
</dbReference>
<gene>
    <name evidence="15" type="ORF">V2H45_11475</name>
</gene>
<dbReference type="GO" id="GO:0015977">
    <property type="term" value="P:carbon fixation"/>
    <property type="evidence" value="ECO:0007669"/>
    <property type="project" value="UniProtKB-KW"/>
</dbReference>
<dbReference type="InterPro" id="IPR001451">
    <property type="entry name" value="Hexapep"/>
</dbReference>
<keyword evidence="1" id="KW-0602">Photosynthesis</keyword>
<feature type="domain" description="Ribulose bisphosphate carboxylase small subunit" evidence="14">
    <location>
        <begin position="479"/>
        <end position="570"/>
    </location>
</feature>
<feature type="region of interest" description="Disordered" evidence="13">
    <location>
        <begin position="209"/>
        <end position="254"/>
    </location>
</feature>
<dbReference type="InterPro" id="IPR052265">
    <property type="entry name" value="Gamma-CA"/>
</dbReference>
<evidence type="ECO:0000256" key="9">
    <source>
        <dbReference type="ARBA" id="ARBA00030397"/>
    </source>
</evidence>
<evidence type="ECO:0000256" key="3">
    <source>
        <dbReference type="ARBA" id="ARBA00023300"/>
    </source>
</evidence>
<dbReference type="CDD" id="cd00710">
    <property type="entry name" value="LbH_gamma_CA"/>
    <property type="match status" value="1"/>
</dbReference>
<keyword evidence="11" id="KW-0479">Metal-binding</keyword>
<comment type="caution">
    <text evidence="15">The sequence shown here is derived from an EMBL/GenBank/DDBJ whole genome shotgun (WGS) entry which is preliminary data.</text>
</comment>
<evidence type="ECO:0000256" key="5">
    <source>
        <dbReference type="ARBA" id="ARBA00023595"/>
    </source>
</evidence>
<evidence type="ECO:0000256" key="11">
    <source>
        <dbReference type="PIRSR" id="PIRSR037250-51"/>
    </source>
</evidence>
<dbReference type="RefSeq" id="WP_330483800.1">
    <property type="nucleotide sequence ID" value="NZ_JAZBJZ010000040.1"/>
</dbReference>
<feature type="domain" description="Ribulose bisphosphate carboxylase small subunit" evidence="14">
    <location>
        <begin position="241"/>
        <end position="334"/>
    </location>
</feature>
<sequence length="686" mass="73522">MVVRSFAAPPTPWSKNLAEPTIDSSAYVHSFSNIIGDVRIGANVLVAPGTSIRADEGNPFRIGDNTNIQDGVVIHGLEQGRVTGDDDKQYSVWIGNNSSITHMALIHGPAYVGDNCFIGFRSTVFNAIVGDGCIVGMHVLIEDVEIPEGKYVPSGSVITTQQQADRLPDVHEDEQKFASHVIGVNNALRMGYRCADNIECIAPIRDNLRKPSKQSSRANGAKAAKAAKATTESKSTNQNLTNMQSQNGQHKQDLAGQVRQLLAQGLRIGAEYADERRFRTSSWQSFTLPQSSSESTVISAIQTCLQEHTGEYVRLVGIDQKAKRRVQEIIVQRPDDQPVAASTGSSSSPSSYSASSNVGATHSPSNGGGNGSALSQDVLSQLRQALAQGYRVSTEFADERRVKASAWQTGIAFDASNEAGVISALSAYTAEHSNEYVRLVGVDPKAKRRIFEAIVHRPGQAPLSAQGSSPSASSYKSASSNAGGAGGNDFVGQVRNLLGQGHRISLEHADDRRLKTSAWQPCAPITATHEAGAIAAIEASLREYSGEYVRLVGVDPKAKRRVVETIIHRPGGNPSVSAAPSSSSAATSGKAQGTAQAYLGKLSADIVNRVRQLLSQGYRIGTEHTDERRFRISSWHSCSPLEATTEASVIAALEACMNEHNGEYVRLLGIDSKAKRRVFEGIIQRP</sequence>
<name>A0AAW9PWW9_9CYAN</name>
<keyword evidence="11" id="KW-0862">Zinc</keyword>
<dbReference type="PANTHER" id="PTHR43360:SF1">
    <property type="entry name" value="CARBOXYSOME ASSEMBLY PROTEIN CCMM"/>
    <property type="match status" value="1"/>
</dbReference>
<keyword evidence="7" id="KW-1282">Carboxysome</keyword>
<evidence type="ECO:0000256" key="4">
    <source>
        <dbReference type="ARBA" id="ARBA00023587"/>
    </source>
</evidence>
<comment type="similarity">
    <text evidence="5">Belongs to the gamma-class carbonic anhydrase family.</text>
</comment>
<keyword evidence="2" id="KW-0677">Repeat</keyword>
<feature type="binding site" description="in other chain" evidence="11">
    <location>
        <position position="75"/>
    </location>
    <ligand>
        <name>Zn(2+)</name>
        <dbReference type="ChEBI" id="CHEBI:29105"/>
        <note>ligand shared between two neighboring subunits</note>
    </ligand>
</feature>
<dbReference type="SUPFAM" id="SSF51161">
    <property type="entry name" value="Trimeric LpxA-like enzymes"/>
    <property type="match status" value="1"/>
</dbReference>
<accession>A0AAW9PWW9</accession>
<dbReference type="GO" id="GO:0031470">
    <property type="term" value="C:carboxysome"/>
    <property type="evidence" value="ECO:0007669"/>
    <property type="project" value="UniProtKB-SubCell"/>
</dbReference>
<dbReference type="Gene3D" id="3.30.190.10">
    <property type="entry name" value="Ribulose bisphosphate carboxylase, small subunit"/>
    <property type="match status" value="4"/>
</dbReference>
<evidence type="ECO:0000256" key="8">
    <source>
        <dbReference type="ARBA" id="ARBA00024446"/>
    </source>
</evidence>
<keyword evidence="16" id="KW-1185">Reference proteome</keyword>
<dbReference type="InterPro" id="IPR000894">
    <property type="entry name" value="RuBisCO_ssu_dom"/>
</dbReference>
<feature type="region of interest" description="Disordered" evidence="13">
    <location>
        <begin position="568"/>
        <end position="588"/>
    </location>
</feature>
<organism evidence="15 16">
    <name type="scientific">Tumidithrix elongata BACA0141</name>
    <dbReference type="NCBI Taxonomy" id="2716417"/>
    <lineage>
        <taxon>Bacteria</taxon>
        <taxon>Bacillati</taxon>
        <taxon>Cyanobacteriota</taxon>
        <taxon>Cyanophyceae</taxon>
        <taxon>Pseudanabaenales</taxon>
        <taxon>Pseudanabaenaceae</taxon>
        <taxon>Tumidithrix</taxon>
        <taxon>Tumidithrix elongata</taxon>
    </lineage>
</organism>
<dbReference type="EMBL" id="JAZBJZ010000040">
    <property type="protein sequence ID" value="MEE3717371.1"/>
    <property type="molecule type" value="Genomic_DNA"/>
</dbReference>
<keyword evidence="8" id="KW-1283">Bacterial microcompartment</keyword>
<dbReference type="GO" id="GO:0043886">
    <property type="term" value="F:structural constituent of carboxysome shell"/>
    <property type="evidence" value="ECO:0007669"/>
    <property type="project" value="InterPro"/>
</dbReference>
<feature type="compositionally biased region" description="Low complexity" evidence="13">
    <location>
        <begin position="464"/>
        <end position="482"/>
    </location>
</feature>
<dbReference type="AlphaFoldDB" id="A0AAW9PWW9"/>
<evidence type="ECO:0000256" key="2">
    <source>
        <dbReference type="ARBA" id="ARBA00022737"/>
    </source>
</evidence>
<evidence type="ECO:0000256" key="1">
    <source>
        <dbReference type="ARBA" id="ARBA00022531"/>
    </source>
</evidence>
<feature type="binding site" description="in other chain" evidence="11">
    <location>
        <position position="107"/>
    </location>
    <ligand>
        <name>Zn(2+)</name>
        <dbReference type="ChEBI" id="CHEBI:29105"/>
        <note>ligand shared between two neighboring subunits</note>
    </ligand>
</feature>
<comment type="subcellular location">
    <subcellularLocation>
        <location evidence="4">Carboxysome</location>
    </subcellularLocation>
</comment>
<dbReference type="Proteomes" id="UP001333818">
    <property type="component" value="Unassembled WGS sequence"/>
</dbReference>
<feature type="disulfide bond" evidence="12">
    <location>
        <begin position="194"/>
        <end position="200"/>
    </location>
</feature>
<evidence type="ECO:0000256" key="7">
    <source>
        <dbReference type="ARBA" id="ARBA00023669"/>
    </source>
</evidence>
<keyword evidence="3" id="KW-0120">Carbon dioxide fixation</keyword>